<dbReference type="Gene3D" id="3.40.225.10">
    <property type="entry name" value="Class II aldolase/adducin N-terminal domain"/>
    <property type="match status" value="1"/>
</dbReference>
<keyword evidence="2" id="KW-0456">Lyase</keyword>
<dbReference type="InterPro" id="IPR050197">
    <property type="entry name" value="Aldolase_class_II_sugar_metab"/>
</dbReference>
<organism evidence="4 5">
    <name type="scientific">Cohnella cellulosilytica</name>
    <dbReference type="NCBI Taxonomy" id="986710"/>
    <lineage>
        <taxon>Bacteria</taxon>
        <taxon>Bacillati</taxon>
        <taxon>Bacillota</taxon>
        <taxon>Bacilli</taxon>
        <taxon>Bacillales</taxon>
        <taxon>Paenibacillaceae</taxon>
        <taxon>Cohnella</taxon>
    </lineage>
</organism>
<dbReference type="InterPro" id="IPR001303">
    <property type="entry name" value="Aldolase_II/adducin_N"/>
</dbReference>
<dbReference type="EMBL" id="JBHTAI010000001">
    <property type="protein sequence ID" value="MFC7146922.1"/>
    <property type="molecule type" value="Genomic_DNA"/>
</dbReference>
<keyword evidence="5" id="KW-1185">Reference proteome</keyword>
<dbReference type="Pfam" id="PF00596">
    <property type="entry name" value="Aldolase_II"/>
    <property type="match status" value="1"/>
</dbReference>
<protein>
    <submittedName>
        <fullName evidence="4">Class II aldolase/adducin family protein</fullName>
    </submittedName>
</protein>
<sequence>MGRAVMAKLGAEPGEALWMQLRDTGRYMLDNGLSWGNAGNISARVDADRYLITASGTDMGELSERDFALCSIGTGASVQPDGPKPSKETPMHQAVYELRPDINAVLHASPFYSTMAACGGDSIPADLFVEAMYYLEKVERVPYCHPGSRELGDAVKAKARAANVLLLENHGVLVCDANLREARMALHTLEMACRMLFAAKSAGTALRPLTPATVDSFLNESGYRPRRKWGQ</sequence>
<dbReference type="SUPFAM" id="SSF53639">
    <property type="entry name" value="AraD/HMP-PK domain-like"/>
    <property type="match status" value="1"/>
</dbReference>
<evidence type="ECO:0000259" key="3">
    <source>
        <dbReference type="SMART" id="SM01007"/>
    </source>
</evidence>
<evidence type="ECO:0000313" key="4">
    <source>
        <dbReference type="EMBL" id="MFC7146922.1"/>
    </source>
</evidence>
<keyword evidence="1" id="KW-0479">Metal-binding</keyword>
<comment type="caution">
    <text evidence="4">The sequence shown here is derived from an EMBL/GenBank/DDBJ whole genome shotgun (WGS) entry which is preliminary data.</text>
</comment>
<dbReference type="PANTHER" id="PTHR22789:SF0">
    <property type="entry name" value="3-OXO-TETRONATE 4-PHOSPHATE DECARBOXYLASE-RELATED"/>
    <property type="match status" value="1"/>
</dbReference>
<evidence type="ECO:0000313" key="5">
    <source>
        <dbReference type="Proteomes" id="UP001596378"/>
    </source>
</evidence>
<proteinExistence type="predicted"/>
<reference evidence="5" key="1">
    <citation type="journal article" date="2019" name="Int. J. Syst. Evol. Microbiol.">
        <title>The Global Catalogue of Microorganisms (GCM) 10K type strain sequencing project: providing services to taxonomists for standard genome sequencing and annotation.</title>
        <authorList>
            <consortium name="The Broad Institute Genomics Platform"/>
            <consortium name="The Broad Institute Genome Sequencing Center for Infectious Disease"/>
            <person name="Wu L."/>
            <person name="Ma J."/>
        </authorList>
    </citation>
    <scope>NUCLEOTIDE SEQUENCE [LARGE SCALE GENOMIC DNA]</scope>
    <source>
        <strain evidence="5">KCTC 12907</strain>
    </source>
</reference>
<name>A0ABW2F5Y0_9BACL</name>
<dbReference type="Proteomes" id="UP001596378">
    <property type="component" value="Unassembled WGS sequence"/>
</dbReference>
<dbReference type="SMART" id="SM01007">
    <property type="entry name" value="Aldolase_II"/>
    <property type="match status" value="1"/>
</dbReference>
<evidence type="ECO:0000256" key="2">
    <source>
        <dbReference type="ARBA" id="ARBA00023239"/>
    </source>
</evidence>
<feature type="domain" description="Class II aldolase/adducin N-terminal" evidence="3">
    <location>
        <begin position="19"/>
        <end position="197"/>
    </location>
</feature>
<accession>A0ABW2F5Y0</accession>
<gene>
    <name evidence="4" type="ORF">ACFQMJ_00130</name>
</gene>
<dbReference type="PANTHER" id="PTHR22789">
    <property type="entry name" value="FUCULOSE PHOSPHATE ALDOLASE"/>
    <property type="match status" value="1"/>
</dbReference>
<dbReference type="InterPro" id="IPR036409">
    <property type="entry name" value="Aldolase_II/adducin_N_sf"/>
</dbReference>
<evidence type="ECO:0000256" key="1">
    <source>
        <dbReference type="ARBA" id="ARBA00022723"/>
    </source>
</evidence>